<reference evidence="3 4" key="1">
    <citation type="submission" date="2022-05" db="EMBL/GenBank/DDBJ databases">
        <authorList>
            <consortium name="Genoscope - CEA"/>
            <person name="William W."/>
        </authorList>
    </citation>
    <scope>NUCLEOTIDE SEQUENCE [LARGE SCALE GENOMIC DNA]</scope>
</reference>
<dbReference type="Gene3D" id="2.60.40.10">
    <property type="entry name" value="Immunoglobulins"/>
    <property type="match status" value="1"/>
</dbReference>
<name>A0ABN8RAN7_9CNID</name>
<keyword evidence="2" id="KW-0472">Membrane</keyword>
<feature type="transmembrane region" description="Helical" evidence="2">
    <location>
        <begin position="46"/>
        <end position="64"/>
    </location>
</feature>
<proteinExistence type="predicted"/>
<dbReference type="Proteomes" id="UP001159405">
    <property type="component" value="Unassembled WGS sequence"/>
</dbReference>
<dbReference type="Gene3D" id="3.40.50.1110">
    <property type="entry name" value="SGNH hydrolase"/>
    <property type="match status" value="1"/>
</dbReference>
<keyword evidence="2" id="KW-1133">Transmembrane helix</keyword>
<dbReference type="InterPro" id="IPR017868">
    <property type="entry name" value="Filamin/ABP280_repeat-like"/>
</dbReference>
<keyword evidence="2" id="KW-0812">Transmembrane</keyword>
<dbReference type="InterPro" id="IPR036514">
    <property type="entry name" value="SGNH_hydro_sf"/>
</dbReference>
<dbReference type="PANTHER" id="PTHR16165:SF5">
    <property type="entry name" value="NXPE FAMILY MEMBER 3"/>
    <property type="match status" value="1"/>
</dbReference>
<dbReference type="Pfam" id="PF00630">
    <property type="entry name" value="Filamin"/>
    <property type="match status" value="1"/>
</dbReference>
<sequence>MGRFCWRAKNGRNAIELCVPSRIFSEKGKQKRLGVKQMITSRKQKLFHCFCLIVSVVIIVHQYFNYKHPTTRSYHSDASTYRMPRDDKIFLSDWCRLQRSRVDWEGLVSSCRHKMAWKDREMNFTNRTDAKKSFISRLEIKPQGEFNRFFIQSVTSDGNLKRTGGDSWRVYIRQGPASLAPMVTDNDDGTYEVMFLALEPGNYSAQVFLDYTLCDGFRDPPEDWFIKGNIHGYEQEHGILGDISIDYINSPLQSGKSINIYIKESDKTKGFYRYNQRLRKGSGDTTLSELSCNVDCSLLWDGFGRWIKRKWNLYIPEEDLTKRYHYQTMSKKLQTFCVYGDSMGVHYHKLAKSSPLCKEMFLECNNKYMWIYDAEWRGDDGKDFNQTIILEEIKQILTRPEMTGNHSVFFFNVGIHYSLVLNFTTYRRLIQSLITLLKRDSLGSEASQIWRSSTAIEREHLKKLYAGDNLTKWRFHTSPRVQLFNKFATWAMCMAGIPVLDMYPLTATWPQGTRDHIHYSDDVIEPAVLALESFLSKRFQQL</sequence>
<keyword evidence="4" id="KW-1185">Reference proteome</keyword>
<evidence type="ECO:0000313" key="3">
    <source>
        <dbReference type="EMBL" id="CAH3176450.1"/>
    </source>
</evidence>
<evidence type="ECO:0000313" key="4">
    <source>
        <dbReference type="Proteomes" id="UP001159405"/>
    </source>
</evidence>
<evidence type="ECO:0000256" key="2">
    <source>
        <dbReference type="SAM" id="Phobius"/>
    </source>
</evidence>
<dbReference type="InterPro" id="IPR014756">
    <property type="entry name" value="Ig_E-set"/>
</dbReference>
<dbReference type="SUPFAM" id="SSF81296">
    <property type="entry name" value="E set domains"/>
    <property type="match status" value="1"/>
</dbReference>
<protein>
    <submittedName>
        <fullName evidence="3">Uncharacterized protein</fullName>
    </submittedName>
</protein>
<dbReference type="InterPro" id="IPR013783">
    <property type="entry name" value="Ig-like_fold"/>
</dbReference>
<dbReference type="PROSITE" id="PS50194">
    <property type="entry name" value="FILAMIN_REPEAT"/>
    <property type="match status" value="1"/>
</dbReference>
<accession>A0ABN8RAN7</accession>
<organism evidence="3 4">
    <name type="scientific">Porites lobata</name>
    <dbReference type="NCBI Taxonomy" id="104759"/>
    <lineage>
        <taxon>Eukaryota</taxon>
        <taxon>Metazoa</taxon>
        <taxon>Cnidaria</taxon>
        <taxon>Anthozoa</taxon>
        <taxon>Hexacorallia</taxon>
        <taxon>Scleractinia</taxon>
        <taxon>Fungiina</taxon>
        <taxon>Poritidae</taxon>
        <taxon>Porites</taxon>
    </lineage>
</organism>
<dbReference type="EMBL" id="CALNXK010000213">
    <property type="protein sequence ID" value="CAH3176450.1"/>
    <property type="molecule type" value="Genomic_DNA"/>
</dbReference>
<gene>
    <name evidence="3" type="ORF">PLOB_00018200</name>
</gene>
<feature type="repeat" description="Filamin" evidence="1">
    <location>
        <begin position="144"/>
        <end position="210"/>
    </location>
</feature>
<evidence type="ECO:0000256" key="1">
    <source>
        <dbReference type="PROSITE-ProRule" id="PRU00087"/>
    </source>
</evidence>
<comment type="caution">
    <text evidence="3">The sequence shown here is derived from an EMBL/GenBank/DDBJ whole genome shotgun (WGS) entry which is preliminary data.</text>
</comment>
<dbReference type="PANTHER" id="PTHR16165">
    <property type="entry name" value="NXPE FAMILY MEMBER"/>
    <property type="match status" value="1"/>
</dbReference>